<dbReference type="PANTHER" id="PTHR42925">
    <property type="entry name" value="MULTIDRUG AND TOXIN EFFLUX PROTEIN MATE FAMILY"/>
    <property type="match status" value="1"/>
</dbReference>
<evidence type="ECO:0000256" key="2">
    <source>
        <dbReference type="ARBA" id="ARBA00022448"/>
    </source>
</evidence>
<feature type="transmembrane region" description="Helical" evidence="7">
    <location>
        <begin position="358"/>
        <end position="381"/>
    </location>
</feature>
<dbReference type="InterPro" id="IPR002528">
    <property type="entry name" value="MATE_fam"/>
</dbReference>
<feature type="transmembrane region" description="Helical" evidence="7">
    <location>
        <begin position="316"/>
        <end position="338"/>
    </location>
</feature>
<feature type="transmembrane region" description="Helical" evidence="7">
    <location>
        <begin position="12"/>
        <end position="31"/>
    </location>
</feature>
<keyword evidence="5 7" id="KW-1133">Transmembrane helix</keyword>
<dbReference type="Pfam" id="PF01554">
    <property type="entry name" value="MatE"/>
    <property type="match status" value="2"/>
</dbReference>
<keyword evidence="2" id="KW-0813">Transport</keyword>
<evidence type="ECO:0000256" key="1">
    <source>
        <dbReference type="ARBA" id="ARBA00004651"/>
    </source>
</evidence>
<keyword evidence="3" id="KW-1003">Cell membrane</keyword>
<reference evidence="8 9" key="1">
    <citation type="submission" date="2015-09" db="EMBL/GenBank/DDBJ databases">
        <authorList>
            <consortium name="Pathogen Informatics"/>
        </authorList>
    </citation>
    <scope>NUCLEOTIDE SEQUENCE [LARGE SCALE GENOMIC DNA]</scope>
    <source>
        <strain evidence="8 9">2789STDY5834856</strain>
    </source>
</reference>
<evidence type="ECO:0000256" key="7">
    <source>
        <dbReference type="SAM" id="Phobius"/>
    </source>
</evidence>
<protein>
    <submittedName>
        <fullName evidence="8">MATE efflux family protein</fullName>
    </submittedName>
</protein>
<feature type="transmembrane region" description="Helical" evidence="7">
    <location>
        <begin position="88"/>
        <end position="110"/>
    </location>
</feature>
<feature type="transmembrane region" description="Helical" evidence="7">
    <location>
        <begin position="388"/>
        <end position="413"/>
    </location>
</feature>
<dbReference type="GO" id="GO:0005886">
    <property type="term" value="C:plasma membrane"/>
    <property type="evidence" value="ECO:0007669"/>
    <property type="project" value="UniProtKB-SubCell"/>
</dbReference>
<evidence type="ECO:0000313" key="9">
    <source>
        <dbReference type="Proteomes" id="UP000095594"/>
    </source>
</evidence>
<gene>
    <name evidence="8" type="primary">norM_2</name>
    <name evidence="8" type="ORF">ERS852471_00549</name>
</gene>
<feature type="transmembrane region" description="Helical" evidence="7">
    <location>
        <begin position="283"/>
        <end position="304"/>
    </location>
</feature>
<dbReference type="RefSeq" id="WP_055263679.1">
    <property type="nucleotide sequence ID" value="NZ_CABIXQ010000003.1"/>
</dbReference>
<evidence type="ECO:0000256" key="3">
    <source>
        <dbReference type="ARBA" id="ARBA00022475"/>
    </source>
</evidence>
<evidence type="ECO:0000256" key="5">
    <source>
        <dbReference type="ARBA" id="ARBA00022989"/>
    </source>
</evidence>
<dbReference type="AlphaFoldDB" id="A0A174A6V5"/>
<feature type="transmembrane region" description="Helical" evidence="7">
    <location>
        <begin position="162"/>
        <end position="182"/>
    </location>
</feature>
<dbReference type="PANTHER" id="PTHR42925:SF2">
    <property type="entry name" value="NA+ DRIVEN MULTIDRUG EFFLUX PUMP"/>
    <property type="match status" value="1"/>
</dbReference>
<keyword evidence="4 7" id="KW-0812">Transmembrane</keyword>
<comment type="subcellular location">
    <subcellularLocation>
        <location evidence="1">Cell membrane</location>
        <topology evidence="1">Multi-pass membrane protein</topology>
    </subcellularLocation>
</comment>
<accession>A0A174A6V5</accession>
<dbReference type="GO" id="GO:0015297">
    <property type="term" value="F:antiporter activity"/>
    <property type="evidence" value="ECO:0007669"/>
    <property type="project" value="InterPro"/>
</dbReference>
<sequence>MTERHRELLKKIIIIAIPIAIQNLINVGVSVTDTLMIGNISEIQLAGISQANQPYFIFTTLIFGLASGSMVLNAQYWGQRDTGAIKAIMGLMMRIGIIGGLLASAVVLIFPEQAVSIFTNEAEVINYGAQYLRIVGLSYVFSAFTGIYLMGLRSIQNVKISMYIYGLSFILNVFLNYTFIFGKFGMPRLECRGAAIATLISRIFESILVLIYMYKIEDKVRYRVRDVFCKTSKYWKSIATYSLPVLLSEINWGLGISMQAAIIGRLGSNVIAANSFINVFQQLSGVAMMGLGGAAGVVLGNLIGKGKKHEEEVISFSKFLVKISIILGIIVITMVLIIRPIAPSFINASEQTAELIKSMLYVSAFLLFFQAITITIFVGILRAGGDTAFCAAIDIATLWICKIGLGLLCAFVLKLHPVLVYLILSSDECVKALITIPRVWKGKWIHYTTV</sequence>
<dbReference type="Proteomes" id="UP000095594">
    <property type="component" value="Unassembled WGS sequence"/>
</dbReference>
<dbReference type="CDD" id="cd13134">
    <property type="entry name" value="MATE_like_8"/>
    <property type="match status" value="1"/>
</dbReference>
<dbReference type="PIRSF" id="PIRSF006603">
    <property type="entry name" value="DinF"/>
    <property type="match status" value="1"/>
</dbReference>
<evidence type="ECO:0000313" key="8">
    <source>
        <dbReference type="EMBL" id="CUN83246.1"/>
    </source>
</evidence>
<dbReference type="EMBL" id="CYZX01000003">
    <property type="protein sequence ID" value="CUN83246.1"/>
    <property type="molecule type" value="Genomic_DNA"/>
</dbReference>
<keyword evidence="6 7" id="KW-0472">Membrane</keyword>
<organism evidence="8 9">
    <name type="scientific">Clostridium disporicum</name>
    <dbReference type="NCBI Taxonomy" id="84024"/>
    <lineage>
        <taxon>Bacteria</taxon>
        <taxon>Bacillati</taxon>
        <taxon>Bacillota</taxon>
        <taxon>Clostridia</taxon>
        <taxon>Eubacteriales</taxon>
        <taxon>Clostridiaceae</taxon>
        <taxon>Clostridium</taxon>
    </lineage>
</organism>
<dbReference type="InterPro" id="IPR047135">
    <property type="entry name" value="YsiQ"/>
</dbReference>
<name>A0A174A6V5_9CLOT</name>
<dbReference type="GO" id="GO:0042910">
    <property type="term" value="F:xenobiotic transmembrane transporter activity"/>
    <property type="evidence" value="ECO:0007669"/>
    <property type="project" value="InterPro"/>
</dbReference>
<feature type="transmembrane region" description="Helical" evidence="7">
    <location>
        <begin position="194"/>
        <end position="214"/>
    </location>
</feature>
<proteinExistence type="predicted"/>
<feature type="transmembrane region" description="Helical" evidence="7">
    <location>
        <begin position="130"/>
        <end position="150"/>
    </location>
</feature>
<feature type="transmembrane region" description="Helical" evidence="7">
    <location>
        <begin position="55"/>
        <end position="76"/>
    </location>
</feature>
<evidence type="ECO:0000256" key="6">
    <source>
        <dbReference type="ARBA" id="ARBA00023136"/>
    </source>
</evidence>
<dbReference type="InterPro" id="IPR048279">
    <property type="entry name" value="MdtK-like"/>
</dbReference>
<dbReference type="NCBIfam" id="TIGR00797">
    <property type="entry name" value="matE"/>
    <property type="match status" value="1"/>
</dbReference>
<evidence type="ECO:0000256" key="4">
    <source>
        <dbReference type="ARBA" id="ARBA00022692"/>
    </source>
</evidence>